<sequence>MRKPHSNQSYSSGYVVVFESVRELHCTWLVSYTRASSDGVDDSNSREWIHLKRNVDRGGCDPISLRGHRIMLCDGVQPPTLVWCLAGIDYKILELDSNDLVFLSGPCLLSPTVALCISLHSSVEAALMCLDSLRLPSYARNPHRIPKSFIRGRSYEFQDKVQLLDHAFRLHFWTVDMLEVNRNYFLTRKLPTFVEYHTVKKGDFCVFMPIFGASIEFDGSDQSKSESNNTIHSDSTDDDSSLDDPTRVYP</sequence>
<accession>A0ACB9ZPK1</accession>
<evidence type="ECO:0000313" key="2">
    <source>
        <dbReference type="Proteomes" id="UP001060085"/>
    </source>
</evidence>
<comment type="caution">
    <text evidence="1">The sequence shown here is derived from an EMBL/GenBank/DDBJ whole genome shotgun (WGS) entry which is preliminary data.</text>
</comment>
<dbReference type="EMBL" id="CM044708">
    <property type="protein sequence ID" value="KAI5648867.1"/>
    <property type="molecule type" value="Genomic_DNA"/>
</dbReference>
<protein>
    <submittedName>
        <fullName evidence="1">Uncharacterized protein</fullName>
    </submittedName>
</protein>
<proteinExistence type="predicted"/>
<keyword evidence="2" id="KW-1185">Reference proteome</keyword>
<name>A0ACB9ZPK1_CATRO</name>
<organism evidence="1 2">
    <name type="scientific">Catharanthus roseus</name>
    <name type="common">Madagascar periwinkle</name>
    <name type="synonym">Vinca rosea</name>
    <dbReference type="NCBI Taxonomy" id="4058"/>
    <lineage>
        <taxon>Eukaryota</taxon>
        <taxon>Viridiplantae</taxon>
        <taxon>Streptophyta</taxon>
        <taxon>Embryophyta</taxon>
        <taxon>Tracheophyta</taxon>
        <taxon>Spermatophyta</taxon>
        <taxon>Magnoliopsida</taxon>
        <taxon>eudicotyledons</taxon>
        <taxon>Gunneridae</taxon>
        <taxon>Pentapetalae</taxon>
        <taxon>asterids</taxon>
        <taxon>lamiids</taxon>
        <taxon>Gentianales</taxon>
        <taxon>Apocynaceae</taxon>
        <taxon>Rauvolfioideae</taxon>
        <taxon>Vinceae</taxon>
        <taxon>Catharanthinae</taxon>
        <taxon>Catharanthus</taxon>
    </lineage>
</organism>
<reference evidence="2" key="1">
    <citation type="journal article" date="2023" name="Nat. Plants">
        <title>Single-cell RNA sequencing provides a high-resolution roadmap for understanding the multicellular compartmentation of specialized metabolism.</title>
        <authorList>
            <person name="Sun S."/>
            <person name="Shen X."/>
            <person name="Li Y."/>
            <person name="Li Y."/>
            <person name="Wang S."/>
            <person name="Li R."/>
            <person name="Zhang H."/>
            <person name="Shen G."/>
            <person name="Guo B."/>
            <person name="Wei J."/>
            <person name="Xu J."/>
            <person name="St-Pierre B."/>
            <person name="Chen S."/>
            <person name="Sun C."/>
        </authorList>
    </citation>
    <scope>NUCLEOTIDE SEQUENCE [LARGE SCALE GENOMIC DNA]</scope>
</reference>
<dbReference type="Proteomes" id="UP001060085">
    <property type="component" value="Linkage Group LG08"/>
</dbReference>
<gene>
    <name evidence="1" type="ORF">M9H77_34872</name>
</gene>
<evidence type="ECO:0000313" key="1">
    <source>
        <dbReference type="EMBL" id="KAI5648867.1"/>
    </source>
</evidence>